<organism evidence="5 6">
    <name type="scientific">Paramesorhizobium deserti</name>
    <dbReference type="NCBI Taxonomy" id="1494590"/>
    <lineage>
        <taxon>Bacteria</taxon>
        <taxon>Pseudomonadati</taxon>
        <taxon>Pseudomonadota</taxon>
        <taxon>Alphaproteobacteria</taxon>
        <taxon>Hyphomicrobiales</taxon>
        <taxon>Phyllobacteriaceae</taxon>
        <taxon>Paramesorhizobium</taxon>
    </lineage>
</organism>
<dbReference type="EMBL" id="LNTU01000034">
    <property type="protein sequence ID" value="KXF76025.1"/>
    <property type="molecule type" value="Genomic_DNA"/>
</dbReference>
<evidence type="ECO:0000256" key="1">
    <source>
        <dbReference type="ARBA" id="ARBA00004117"/>
    </source>
</evidence>
<accession>A0A135HS58</accession>
<dbReference type="GO" id="GO:0009425">
    <property type="term" value="C:bacterial-type flagellum basal body"/>
    <property type="evidence" value="ECO:0007669"/>
    <property type="project" value="UniProtKB-SubCell"/>
</dbReference>
<dbReference type="InterPro" id="IPR001624">
    <property type="entry name" value="FliE"/>
</dbReference>
<comment type="subcellular location">
    <subcellularLocation>
        <location evidence="1 4">Bacterial flagellum basal body</location>
    </subcellularLocation>
</comment>
<dbReference type="RefSeq" id="WP_068882767.1">
    <property type="nucleotide sequence ID" value="NZ_LNTU01000034.1"/>
</dbReference>
<keyword evidence="6" id="KW-1185">Reference proteome</keyword>
<dbReference type="GO" id="GO:0005198">
    <property type="term" value="F:structural molecule activity"/>
    <property type="evidence" value="ECO:0007669"/>
    <property type="project" value="InterPro"/>
</dbReference>
<dbReference type="AlphaFoldDB" id="A0A135HS58"/>
<dbReference type="STRING" id="1494590.ATN84_13955"/>
<name>A0A135HS58_9HYPH</name>
<keyword evidence="5" id="KW-0282">Flagellum</keyword>
<keyword evidence="5" id="KW-0969">Cilium</keyword>
<dbReference type="GO" id="GO:0003774">
    <property type="term" value="F:cytoskeletal motor activity"/>
    <property type="evidence" value="ECO:0007669"/>
    <property type="project" value="InterPro"/>
</dbReference>
<evidence type="ECO:0000256" key="4">
    <source>
        <dbReference type="HAMAP-Rule" id="MF_00724"/>
    </source>
</evidence>
<evidence type="ECO:0000256" key="3">
    <source>
        <dbReference type="ARBA" id="ARBA00023143"/>
    </source>
</evidence>
<dbReference type="PANTHER" id="PTHR34653">
    <property type="match status" value="1"/>
</dbReference>
<keyword evidence="3 4" id="KW-0975">Bacterial flagellum</keyword>
<dbReference type="Pfam" id="PF02049">
    <property type="entry name" value="FliE"/>
    <property type="match status" value="1"/>
</dbReference>
<dbReference type="PANTHER" id="PTHR34653:SF1">
    <property type="entry name" value="FLAGELLAR HOOK-BASAL BODY COMPLEX PROTEIN FLIE"/>
    <property type="match status" value="1"/>
</dbReference>
<dbReference type="Proteomes" id="UP000070107">
    <property type="component" value="Unassembled WGS sequence"/>
</dbReference>
<dbReference type="OrthoDB" id="9812413at2"/>
<proteinExistence type="inferred from homology"/>
<dbReference type="HAMAP" id="MF_00724">
    <property type="entry name" value="FliE"/>
    <property type="match status" value="1"/>
</dbReference>
<evidence type="ECO:0000256" key="2">
    <source>
        <dbReference type="ARBA" id="ARBA00009272"/>
    </source>
</evidence>
<evidence type="ECO:0000313" key="5">
    <source>
        <dbReference type="EMBL" id="KXF76025.1"/>
    </source>
</evidence>
<sequence>MIDSLLSVSTRNALSKLSESVSEAGAVGAAIAPVNPSAANQPSVGEASFGDVLSQLTGSVGDKLKNAEAMSISSMTGDVPTREVVSSVMEAEQSLQTAIAIRDKIVQAYLEISRMQI</sequence>
<evidence type="ECO:0000313" key="6">
    <source>
        <dbReference type="Proteomes" id="UP000070107"/>
    </source>
</evidence>
<reference evidence="5 6" key="1">
    <citation type="submission" date="2015-11" db="EMBL/GenBank/DDBJ databases">
        <title>Draft genome sequence of Paramesorhizobium deserti A-3-E, a strain highly resistant to diverse beta-lactam antibiotics.</title>
        <authorList>
            <person name="Lv R."/>
            <person name="Yang X."/>
            <person name="Fang N."/>
            <person name="Guo J."/>
            <person name="Luo X."/>
            <person name="Peng F."/>
            <person name="Yang R."/>
            <person name="Cui Y."/>
            <person name="Fang C."/>
            <person name="Song Y."/>
        </authorList>
    </citation>
    <scope>NUCLEOTIDE SEQUENCE [LARGE SCALE GENOMIC DNA]</scope>
    <source>
        <strain evidence="5 6">A-3-E</strain>
    </source>
</reference>
<keyword evidence="5" id="KW-0966">Cell projection</keyword>
<gene>
    <name evidence="4 5" type="primary">fliE</name>
    <name evidence="5" type="ORF">ATN84_13955</name>
</gene>
<comment type="similarity">
    <text evidence="2 4">Belongs to the FliE family.</text>
</comment>
<protein>
    <recommendedName>
        <fullName evidence="4">Flagellar hook-basal body complex protein FliE</fullName>
    </recommendedName>
</protein>
<dbReference type="GO" id="GO:0071973">
    <property type="term" value="P:bacterial-type flagellum-dependent cell motility"/>
    <property type="evidence" value="ECO:0007669"/>
    <property type="project" value="InterPro"/>
</dbReference>
<comment type="caution">
    <text evidence="5">The sequence shown here is derived from an EMBL/GenBank/DDBJ whole genome shotgun (WGS) entry which is preliminary data.</text>
</comment>